<accession>A0AAU9ERC1</accession>
<evidence type="ECO:0000256" key="6">
    <source>
        <dbReference type="ARBA" id="ARBA00012801"/>
    </source>
</evidence>
<evidence type="ECO:0000256" key="3">
    <source>
        <dbReference type="ARBA" id="ARBA00004738"/>
    </source>
</evidence>
<sequence>MKLEINMSIRFTSFRKLIIEIPIMTSVVLPILWESLSSGPFLCRLRQGSLSSGLRRASTLPREERKTIEEPYLIFLQWLSAVQHQVPQLRPRLACMATVDKAGEPVTRLTKIEAVNSSGITFYTNLGSRQAGEISSNPHVSLHFNWAPLMRSVRIAGTARQLSAEQALHQFHKYPRHVQLCLAYGPQASQASTSRISGVLQWLAERMGSLFGQQHSDIPMPANWGGFLLTPCLYEFGMDNGGPNGRKRMRFRRCLTMPRGARDKNINGEKHDWVYDSCVEHDS</sequence>
<dbReference type="SUPFAM" id="SSF50475">
    <property type="entry name" value="FMN-binding split barrel"/>
    <property type="match status" value="1"/>
</dbReference>
<keyword evidence="7" id="KW-0285">Flavoprotein</keyword>
<dbReference type="InterPro" id="IPR012349">
    <property type="entry name" value="Split_barrel_FMN-bd"/>
</dbReference>
<comment type="cofactor">
    <cofactor evidence="1">
        <name>FMN</name>
        <dbReference type="ChEBI" id="CHEBI:58210"/>
    </cofactor>
</comment>
<comment type="function">
    <text evidence="2">Catalyzes the oxidation of either pyridoxine 5'-phosphate (PNP) or pyridoxamine 5'-phosphate (PMP) into pyridoxal 5'-phosphate (PLP).</text>
</comment>
<evidence type="ECO:0000256" key="2">
    <source>
        <dbReference type="ARBA" id="ARBA00003691"/>
    </source>
</evidence>
<comment type="similarity">
    <text evidence="5">Belongs to the pyridoxamine 5'-phosphate oxidase family.</text>
</comment>
<dbReference type="PANTHER" id="PTHR10851:SF0">
    <property type="entry name" value="PYRIDOXINE-5'-PHOSPHATE OXIDASE"/>
    <property type="match status" value="1"/>
</dbReference>
<dbReference type="InterPro" id="IPR011576">
    <property type="entry name" value="Pyridox_Oxase_N"/>
</dbReference>
<dbReference type="PANTHER" id="PTHR10851">
    <property type="entry name" value="PYRIDOXINE-5-PHOSPHATE OXIDASE"/>
    <property type="match status" value="1"/>
</dbReference>
<comment type="pathway">
    <text evidence="3">Cofactor metabolism; pyridoxal 5'-phosphate salvage; pyridoxal 5'-phosphate from pyridoxamine 5'-phosphate: step 1/1.</text>
</comment>
<evidence type="ECO:0000256" key="8">
    <source>
        <dbReference type="ARBA" id="ARBA00022643"/>
    </source>
</evidence>
<dbReference type="GO" id="GO:0008615">
    <property type="term" value="P:pyridoxine biosynthetic process"/>
    <property type="evidence" value="ECO:0007669"/>
    <property type="project" value="InterPro"/>
</dbReference>
<evidence type="ECO:0000256" key="7">
    <source>
        <dbReference type="ARBA" id="ARBA00022630"/>
    </source>
</evidence>
<dbReference type="GO" id="GO:0004733">
    <property type="term" value="F:pyridoxamine phosphate oxidase activity"/>
    <property type="evidence" value="ECO:0007669"/>
    <property type="project" value="UniProtKB-EC"/>
</dbReference>
<dbReference type="GO" id="GO:0010181">
    <property type="term" value="F:FMN binding"/>
    <property type="evidence" value="ECO:0007669"/>
    <property type="project" value="InterPro"/>
</dbReference>
<keyword evidence="12" id="KW-1185">Reference proteome</keyword>
<proteinExistence type="inferred from homology"/>
<dbReference type="EC" id="1.4.3.5" evidence="6"/>
<evidence type="ECO:0000256" key="4">
    <source>
        <dbReference type="ARBA" id="ARBA00005037"/>
    </source>
</evidence>
<reference evidence="11 12" key="1">
    <citation type="submission" date="2024-02" db="EMBL/GenBank/DDBJ databases">
        <title>A chromosome-level genome assembly of Drosophila madeirensis, a fruit fly species endemic to Madeira island.</title>
        <authorList>
            <person name="Tomihara K."/>
            <person name="Llopart A."/>
            <person name="Yamamoto D."/>
        </authorList>
    </citation>
    <scope>NUCLEOTIDE SEQUENCE [LARGE SCALE GENOMIC DNA]</scope>
    <source>
        <strain evidence="11 12">RF1</strain>
    </source>
</reference>
<keyword evidence="8" id="KW-0288">FMN</keyword>
<dbReference type="EMBL" id="AP029263">
    <property type="protein sequence ID" value="BFF89501.1"/>
    <property type="molecule type" value="Genomic_DNA"/>
</dbReference>
<gene>
    <name evidence="11" type="ORF">DMAD_08246</name>
</gene>
<evidence type="ECO:0000313" key="11">
    <source>
        <dbReference type="EMBL" id="BFF89501.1"/>
    </source>
</evidence>
<feature type="domain" description="Pyridoxamine 5'-phosphate oxidase N-terminal" evidence="10">
    <location>
        <begin position="90"/>
        <end position="180"/>
    </location>
</feature>
<keyword evidence="9" id="KW-0560">Oxidoreductase</keyword>
<protein>
    <recommendedName>
        <fullName evidence="6">pyridoxal 5'-phosphate synthase</fullName>
        <ecNumber evidence="6">1.4.3.5</ecNumber>
    </recommendedName>
</protein>
<evidence type="ECO:0000256" key="9">
    <source>
        <dbReference type="ARBA" id="ARBA00023002"/>
    </source>
</evidence>
<dbReference type="Gene3D" id="2.30.110.10">
    <property type="entry name" value="Electron Transport, Fmn-binding Protein, Chain A"/>
    <property type="match status" value="1"/>
</dbReference>
<dbReference type="InterPro" id="IPR000659">
    <property type="entry name" value="Pyridox_Oxase"/>
</dbReference>
<name>A0AAU9ERC1_DROMD</name>
<evidence type="ECO:0000256" key="1">
    <source>
        <dbReference type="ARBA" id="ARBA00001917"/>
    </source>
</evidence>
<organism evidence="11 12">
    <name type="scientific">Drosophila madeirensis</name>
    <name type="common">Fruit fly</name>
    <dbReference type="NCBI Taxonomy" id="30013"/>
    <lineage>
        <taxon>Eukaryota</taxon>
        <taxon>Metazoa</taxon>
        <taxon>Ecdysozoa</taxon>
        <taxon>Arthropoda</taxon>
        <taxon>Hexapoda</taxon>
        <taxon>Insecta</taxon>
        <taxon>Pterygota</taxon>
        <taxon>Neoptera</taxon>
        <taxon>Endopterygota</taxon>
        <taxon>Diptera</taxon>
        <taxon>Brachycera</taxon>
        <taxon>Muscomorpha</taxon>
        <taxon>Ephydroidea</taxon>
        <taxon>Drosophilidae</taxon>
        <taxon>Drosophila</taxon>
        <taxon>Sophophora</taxon>
    </lineage>
</organism>
<evidence type="ECO:0000259" key="10">
    <source>
        <dbReference type="Pfam" id="PF01243"/>
    </source>
</evidence>
<comment type="pathway">
    <text evidence="4">Cofactor metabolism; pyridoxal 5'-phosphate salvage; pyridoxal 5'-phosphate from pyridoxine 5'-phosphate: step 1/1.</text>
</comment>
<dbReference type="Proteomes" id="UP001500889">
    <property type="component" value="Chromosome O"/>
</dbReference>
<dbReference type="Pfam" id="PF01243">
    <property type="entry name" value="PNPOx_N"/>
    <property type="match status" value="1"/>
</dbReference>
<evidence type="ECO:0000313" key="12">
    <source>
        <dbReference type="Proteomes" id="UP001500889"/>
    </source>
</evidence>
<dbReference type="AlphaFoldDB" id="A0AAU9ERC1"/>
<evidence type="ECO:0000256" key="5">
    <source>
        <dbReference type="ARBA" id="ARBA00007301"/>
    </source>
</evidence>